<evidence type="ECO:0000313" key="3">
    <source>
        <dbReference type="EMBL" id="EDR09533.1"/>
    </source>
</evidence>
<evidence type="ECO:0000313" key="4">
    <source>
        <dbReference type="Proteomes" id="UP000001194"/>
    </source>
</evidence>
<evidence type="ECO:0000256" key="2">
    <source>
        <dbReference type="SAM" id="SignalP"/>
    </source>
</evidence>
<accession>B0D6T6</accession>
<dbReference type="EMBL" id="DS547099">
    <property type="protein sequence ID" value="EDR09533.1"/>
    <property type="molecule type" value="Genomic_DNA"/>
</dbReference>
<sequence>MLHIIAILLLLCNIPRVPGWAPNPGSSCDQCCCCVVVANKGTRNFYAQNGGSFLVNTIPNCYYLQTHLDSVLADWDAQSQWVEDADTLPGQYLYWMPTDPAYGCYNDFATVTATNFNGGPSTGVEPPSTSSNGGSGTTTSLRTSDTVSAATAPAKTVTAAPPVATSGQSLNAEMLQECAPGCGKSQCVFSNLPLTYPIIVGTPVENCDPNSNATISSAIGGSVQITNTWSVNSSLGVGFGVLSLHVEGSYSYSKTITYSQTITIQILPGQMVALIANVLYNRTSGNMEIGSMFPIISNQPQEVLSYGQQIKCCHHAEGEFFDDILWLVDSNICFDGVDIVKNASSNITSELLPGEIYFFF</sequence>
<keyword evidence="4" id="KW-1185">Reference proteome</keyword>
<dbReference type="KEGG" id="lbc:LACBIDRAFT_293809"/>
<protein>
    <submittedName>
        <fullName evidence="3">Predicted protein</fullName>
    </submittedName>
</protein>
<dbReference type="GeneID" id="6075286"/>
<organism evidence="4">
    <name type="scientific">Laccaria bicolor (strain S238N-H82 / ATCC MYA-4686)</name>
    <name type="common">Bicoloured deceiver</name>
    <name type="synonym">Laccaria laccata var. bicolor</name>
    <dbReference type="NCBI Taxonomy" id="486041"/>
    <lineage>
        <taxon>Eukaryota</taxon>
        <taxon>Fungi</taxon>
        <taxon>Dikarya</taxon>
        <taxon>Basidiomycota</taxon>
        <taxon>Agaricomycotina</taxon>
        <taxon>Agaricomycetes</taxon>
        <taxon>Agaricomycetidae</taxon>
        <taxon>Agaricales</taxon>
        <taxon>Agaricineae</taxon>
        <taxon>Hydnangiaceae</taxon>
        <taxon>Laccaria</taxon>
    </lineage>
</organism>
<dbReference type="InParanoid" id="B0D6T6"/>
<evidence type="ECO:0000256" key="1">
    <source>
        <dbReference type="SAM" id="MobiDB-lite"/>
    </source>
</evidence>
<feature type="non-terminal residue" evidence="3">
    <location>
        <position position="360"/>
    </location>
</feature>
<keyword evidence="2" id="KW-0732">Signal</keyword>
<feature type="compositionally biased region" description="Low complexity" evidence="1">
    <location>
        <begin position="128"/>
        <end position="154"/>
    </location>
</feature>
<gene>
    <name evidence="3" type="ORF">LACBIDRAFT_293809</name>
</gene>
<dbReference type="AlphaFoldDB" id="B0D6T6"/>
<feature type="region of interest" description="Disordered" evidence="1">
    <location>
        <begin position="119"/>
        <end position="154"/>
    </location>
</feature>
<proteinExistence type="predicted"/>
<reference evidence="3 4" key="1">
    <citation type="journal article" date="2008" name="Nature">
        <title>The genome of Laccaria bicolor provides insights into mycorrhizal symbiosis.</title>
        <authorList>
            <person name="Martin F."/>
            <person name="Aerts A."/>
            <person name="Ahren D."/>
            <person name="Brun A."/>
            <person name="Danchin E.G.J."/>
            <person name="Duchaussoy F."/>
            <person name="Gibon J."/>
            <person name="Kohler A."/>
            <person name="Lindquist E."/>
            <person name="Pereda V."/>
            <person name="Salamov A."/>
            <person name="Shapiro H.J."/>
            <person name="Wuyts J."/>
            <person name="Blaudez D."/>
            <person name="Buee M."/>
            <person name="Brokstein P."/>
            <person name="Canbaeck B."/>
            <person name="Cohen D."/>
            <person name="Courty P.E."/>
            <person name="Coutinho P.M."/>
            <person name="Delaruelle C."/>
            <person name="Detter J.C."/>
            <person name="Deveau A."/>
            <person name="DiFazio S."/>
            <person name="Duplessis S."/>
            <person name="Fraissinet-Tachet L."/>
            <person name="Lucic E."/>
            <person name="Frey-Klett P."/>
            <person name="Fourrey C."/>
            <person name="Feussner I."/>
            <person name="Gay G."/>
            <person name="Grimwood J."/>
            <person name="Hoegger P.J."/>
            <person name="Jain P."/>
            <person name="Kilaru S."/>
            <person name="Labbe J."/>
            <person name="Lin Y.C."/>
            <person name="Legue V."/>
            <person name="Le Tacon F."/>
            <person name="Marmeisse R."/>
            <person name="Melayah D."/>
            <person name="Montanini B."/>
            <person name="Muratet M."/>
            <person name="Nehls U."/>
            <person name="Niculita-Hirzel H."/>
            <person name="Oudot-Le Secq M.P."/>
            <person name="Peter M."/>
            <person name="Quesneville H."/>
            <person name="Rajashekar B."/>
            <person name="Reich M."/>
            <person name="Rouhier N."/>
            <person name="Schmutz J."/>
            <person name="Yin T."/>
            <person name="Chalot M."/>
            <person name="Henrissat B."/>
            <person name="Kuees U."/>
            <person name="Lucas S."/>
            <person name="Van de Peer Y."/>
            <person name="Podila G.K."/>
            <person name="Polle A."/>
            <person name="Pukkila P.J."/>
            <person name="Richardson P.M."/>
            <person name="Rouze P."/>
            <person name="Sanders I.R."/>
            <person name="Stajich J.E."/>
            <person name="Tunlid A."/>
            <person name="Tuskan G."/>
            <person name="Grigoriev I.V."/>
        </authorList>
    </citation>
    <scope>NUCLEOTIDE SEQUENCE [LARGE SCALE GENOMIC DNA]</scope>
    <source>
        <strain evidence="4">S238N-H82 / ATCC MYA-4686</strain>
    </source>
</reference>
<feature type="chain" id="PRO_5002748509" evidence="2">
    <location>
        <begin position="20"/>
        <end position="360"/>
    </location>
</feature>
<dbReference type="RefSeq" id="XP_001879882.1">
    <property type="nucleotide sequence ID" value="XM_001879847.1"/>
</dbReference>
<feature type="signal peptide" evidence="2">
    <location>
        <begin position="1"/>
        <end position="19"/>
    </location>
</feature>
<name>B0D6T6_LACBS</name>
<dbReference type="HOGENOM" id="CLU_770649_0_0_1"/>
<dbReference type="OrthoDB" id="2951040at2759"/>
<dbReference type="Proteomes" id="UP000001194">
    <property type="component" value="Unassembled WGS sequence"/>
</dbReference>